<dbReference type="Proteomes" id="UP001153269">
    <property type="component" value="Unassembled WGS sequence"/>
</dbReference>
<dbReference type="EMBL" id="CADEAL010003724">
    <property type="protein sequence ID" value="CAB1445620.1"/>
    <property type="molecule type" value="Genomic_DNA"/>
</dbReference>
<organism evidence="2 3">
    <name type="scientific">Pleuronectes platessa</name>
    <name type="common">European plaice</name>
    <dbReference type="NCBI Taxonomy" id="8262"/>
    <lineage>
        <taxon>Eukaryota</taxon>
        <taxon>Metazoa</taxon>
        <taxon>Chordata</taxon>
        <taxon>Craniata</taxon>
        <taxon>Vertebrata</taxon>
        <taxon>Euteleostomi</taxon>
        <taxon>Actinopterygii</taxon>
        <taxon>Neopterygii</taxon>
        <taxon>Teleostei</taxon>
        <taxon>Neoteleostei</taxon>
        <taxon>Acanthomorphata</taxon>
        <taxon>Carangaria</taxon>
        <taxon>Pleuronectiformes</taxon>
        <taxon>Pleuronectoidei</taxon>
        <taxon>Pleuronectidae</taxon>
        <taxon>Pleuronectes</taxon>
    </lineage>
</organism>
<accession>A0A9N7Z0Z4</accession>
<sequence>MSQDYTAECAALINIQTIPSALLTTAHCQDKPVALKDRGRRPAAIKAGWMKAGEKRKGEGEGAQGNGRRLRRKSAGGKCRLSMLLARGGRRKGGGYVCSPVEPNHPGWSDCQESNSPQPLGYTSCN</sequence>
<evidence type="ECO:0000313" key="3">
    <source>
        <dbReference type="Proteomes" id="UP001153269"/>
    </source>
</evidence>
<dbReference type="AlphaFoldDB" id="A0A9N7Z0Z4"/>
<name>A0A9N7Z0Z4_PLEPL</name>
<feature type="region of interest" description="Disordered" evidence="1">
    <location>
        <begin position="47"/>
        <end position="76"/>
    </location>
</feature>
<keyword evidence="3" id="KW-1185">Reference proteome</keyword>
<protein>
    <submittedName>
        <fullName evidence="2">Uncharacterized protein</fullName>
    </submittedName>
</protein>
<evidence type="ECO:0000256" key="1">
    <source>
        <dbReference type="SAM" id="MobiDB-lite"/>
    </source>
</evidence>
<reference evidence="2" key="1">
    <citation type="submission" date="2020-03" db="EMBL/GenBank/DDBJ databases">
        <authorList>
            <person name="Weist P."/>
        </authorList>
    </citation>
    <scope>NUCLEOTIDE SEQUENCE</scope>
</reference>
<evidence type="ECO:0000313" key="2">
    <source>
        <dbReference type="EMBL" id="CAB1445620.1"/>
    </source>
</evidence>
<proteinExistence type="predicted"/>
<gene>
    <name evidence="2" type="ORF">PLEPLA_LOCUS33351</name>
</gene>
<comment type="caution">
    <text evidence="2">The sequence shown here is derived from an EMBL/GenBank/DDBJ whole genome shotgun (WGS) entry which is preliminary data.</text>
</comment>
<feature type="region of interest" description="Disordered" evidence="1">
    <location>
        <begin position="107"/>
        <end position="126"/>
    </location>
</feature>
<feature type="compositionally biased region" description="Polar residues" evidence="1">
    <location>
        <begin position="111"/>
        <end position="126"/>
    </location>
</feature>